<dbReference type="EMBL" id="JAFEJT020000014">
    <property type="protein sequence ID" value="MCH9275625.1"/>
    <property type="molecule type" value="Genomic_DNA"/>
</dbReference>
<reference evidence="2 3" key="1">
    <citation type="journal article" date="2021" name="Environ. Microbiol.">
        <title>Genetic insights into the dark matter of the mammalian gut microbiota through targeted genome reconstruction.</title>
        <authorList>
            <person name="Lugli G.A."/>
            <person name="Alessandri G."/>
            <person name="Milani C."/>
            <person name="Viappiani A."/>
            <person name="Fontana F."/>
            <person name="Tarracchini C."/>
            <person name="Mancabelli L."/>
            <person name="Argentini C."/>
            <person name="Ruiz L."/>
            <person name="Margolles A."/>
            <person name="van Sinderen D."/>
            <person name="Turroni F."/>
            <person name="Ventura M."/>
        </authorList>
    </citation>
    <scope>NUCLEOTIDE SEQUENCE [LARGE SCALE GENOMIC DNA]</scope>
    <source>
        <strain evidence="2 3">MA1</strain>
    </source>
</reference>
<keyword evidence="2" id="KW-0808">Transferase</keyword>
<dbReference type="Gene3D" id="3.40.630.30">
    <property type="match status" value="1"/>
</dbReference>
<comment type="caution">
    <text evidence="2">The sequence shown here is derived from an EMBL/GenBank/DDBJ whole genome shotgun (WGS) entry which is preliminary data.</text>
</comment>
<dbReference type="Pfam" id="PF13673">
    <property type="entry name" value="Acetyltransf_10"/>
    <property type="match status" value="1"/>
</dbReference>
<dbReference type="Proteomes" id="UP000710815">
    <property type="component" value="Unassembled WGS sequence"/>
</dbReference>
<dbReference type="GO" id="GO:0016746">
    <property type="term" value="F:acyltransferase activity"/>
    <property type="evidence" value="ECO:0007669"/>
    <property type="project" value="UniProtKB-KW"/>
</dbReference>
<evidence type="ECO:0000259" key="1">
    <source>
        <dbReference type="PROSITE" id="PS51186"/>
    </source>
</evidence>
<accession>A0ABS9VU39</accession>
<dbReference type="PROSITE" id="PS51186">
    <property type="entry name" value="GNAT"/>
    <property type="match status" value="1"/>
</dbReference>
<dbReference type="InterPro" id="IPR016181">
    <property type="entry name" value="Acyl_CoA_acyltransferase"/>
</dbReference>
<evidence type="ECO:0000313" key="3">
    <source>
        <dbReference type="Proteomes" id="UP000710815"/>
    </source>
</evidence>
<dbReference type="InterPro" id="IPR000182">
    <property type="entry name" value="GNAT_dom"/>
</dbReference>
<reference evidence="2 3" key="2">
    <citation type="journal article" date="2021" name="Syst. Appl. Microbiol.">
        <title>Phylogenetic classification of ten novel species belonging to the genus Bifidobacterium comprising B. phasiani sp. nov., B. pongonis sp. nov., B. saguinibicoloris sp. nov., B. colobi sp. nov., B. simiiventris sp. nov., B. santillanense sp. nov., B. miconis sp. nov., B. amazonense sp. nov., B. pluvialisilvae sp. nov., and B. miconisargentati sp. nov.</title>
        <authorList>
            <person name="Lugli G.A."/>
            <person name="Calvete-Torre I."/>
            <person name="Alessandri G."/>
            <person name="Milani C."/>
            <person name="Turroni F."/>
            <person name="Laiolo P."/>
            <person name="Ossiprandi M.C."/>
            <person name="Margolles A."/>
            <person name="Ruiz L."/>
            <person name="Ventura M."/>
        </authorList>
    </citation>
    <scope>NUCLEOTIDE SEQUENCE [LARGE SCALE GENOMIC DNA]</scope>
    <source>
        <strain evidence="2 3">MA1</strain>
    </source>
</reference>
<sequence length="149" mass="16942">MELTIKRFDELTVHELHRIYQARMAVFVVEQHCPYQDIDGDVDLHSWHVFAHDEDGIAAYCRVVDAGVTFNETAVGRVLTLRRGQGLGALIVREGLRVARERAGADTVRIEAQSYAQGFYEKLGFTRVSDEFLEDGIPHVEMIWHAEAD</sequence>
<proteinExistence type="predicted"/>
<dbReference type="RefSeq" id="WP_241513386.1">
    <property type="nucleotide sequence ID" value="NZ_JAFEJT020000014.1"/>
</dbReference>
<evidence type="ECO:0000313" key="2">
    <source>
        <dbReference type="EMBL" id="MCH9275625.1"/>
    </source>
</evidence>
<dbReference type="SUPFAM" id="SSF55729">
    <property type="entry name" value="Acyl-CoA N-acyltransferases (Nat)"/>
    <property type="match status" value="1"/>
</dbReference>
<gene>
    <name evidence="2" type="ORF">JS533_004965</name>
</gene>
<dbReference type="EC" id="2.3.1.-" evidence="2"/>
<protein>
    <submittedName>
        <fullName evidence="2">GNAT family N-acetyltransferase</fullName>
        <ecNumber evidence="2">2.3.1.-</ecNumber>
    </submittedName>
</protein>
<organism evidence="2 3">
    <name type="scientific">Bifidobacterium amazonense</name>
    <dbReference type="NCBI Taxonomy" id="2809027"/>
    <lineage>
        <taxon>Bacteria</taxon>
        <taxon>Bacillati</taxon>
        <taxon>Actinomycetota</taxon>
        <taxon>Actinomycetes</taxon>
        <taxon>Bifidobacteriales</taxon>
        <taxon>Bifidobacteriaceae</taxon>
        <taxon>Bifidobacterium</taxon>
    </lineage>
</organism>
<keyword evidence="3" id="KW-1185">Reference proteome</keyword>
<feature type="domain" description="N-acetyltransferase" evidence="1">
    <location>
        <begin position="6"/>
        <end position="147"/>
    </location>
</feature>
<name>A0ABS9VU39_9BIFI</name>
<keyword evidence="2" id="KW-0012">Acyltransferase</keyword>